<dbReference type="GO" id="GO:0051287">
    <property type="term" value="F:NAD binding"/>
    <property type="evidence" value="ECO:0007669"/>
    <property type="project" value="UniProtKB-UniRule"/>
</dbReference>
<accession>A0A0E4C8Z8</accession>
<dbReference type="PANTHER" id="PTHR20836">
    <property type="entry name" value="DIHYDRODIPICOLINATE REDUCTASE"/>
    <property type="match status" value="1"/>
</dbReference>
<comment type="subcellular location">
    <subcellularLocation>
        <location evidence="13">Cytoplasm</location>
    </subcellularLocation>
</comment>
<dbReference type="Pfam" id="PF01113">
    <property type="entry name" value="DapB_N"/>
    <property type="match status" value="1"/>
</dbReference>
<dbReference type="Gene3D" id="3.40.50.720">
    <property type="entry name" value="NAD(P)-binding Rossmann-like Domain"/>
    <property type="match status" value="1"/>
</dbReference>
<dbReference type="SUPFAM" id="SSF55347">
    <property type="entry name" value="Glyceraldehyde-3-phosphate dehydrogenase-like, C-terminal domain"/>
    <property type="match status" value="1"/>
</dbReference>
<evidence type="ECO:0000256" key="13">
    <source>
        <dbReference type="HAMAP-Rule" id="MF_00102"/>
    </source>
</evidence>
<keyword evidence="2 13" id="KW-0963">Cytoplasm</keyword>
<dbReference type="RefSeq" id="WP_076982631.1">
    <property type="nucleotide sequence ID" value="NZ_CGIH01000029.1"/>
</dbReference>
<feature type="binding site" evidence="13">
    <location>
        <begin position="166"/>
        <end position="167"/>
    </location>
    <ligand>
        <name>(S)-2,3,4,5-tetrahydrodipicolinate</name>
        <dbReference type="ChEBI" id="CHEBI:16845"/>
    </ligand>
</feature>
<comment type="pathway">
    <text evidence="9 13">Amino-acid biosynthesis; L-lysine biosynthesis via DAP pathway; (S)-tetrahydrodipicolinate from L-aspartate: step 4/4.</text>
</comment>
<evidence type="ECO:0000256" key="2">
    <source>
        <dbReference type="ARBA" id="ARBA00022490"/>
    </source>
</evidence>
<feature type="binding site" evidence="13">
    <location>
        <begin position="11"/>
        <end position="16"/>
    </location>
    <ligand>
        <name>NAD(+)</name>
        <dbReference type="ChEBI" id="CHEBI:57540"/>
    </ligand>
</feature>
<organism evidence="16 17">
    <name type="scientific">Syntrophomonas zehnderi OL-4</name>
    <dbReference type="NCBI Taxonomy" id="690567"/>
    <lineage>
        <taxon>Bacteria</taxon>
        <taxon>Bacillati</taxon>
        <taxon>Bacillota</taxon>
        <taxon>Clostridia</taxon>
        <taxon>Eubacteriales</taxon>
        <taxon>Syntrophomonadaceae</taxon>
        <taxon>Syntrophomonas</taxon>
    </lineage>
</organism>
<dbReference type="AlphaFoldDB" id="A0A0E4C8Z8"/>
<keyword evidence="7 13" id="KW-0520">NAD</keyword>
<keyword evidence="6 13" id="KW-0560">Oxidoreductase</keyword>
<dbReference type="STRING" id="690567.1802"/>
<dbReference type="InterPro" id="IPR023940">
    <property type="entry name" value="DHDPR_bac"/>
</dbReference>
<evidence type="ECO:0000313" key="17">
    <source>
        <dbReference type="Proteomes" id="UP000045545"/>
    </source>
</evidence>
<dbReference type="Gene3D" id="3.30.360.10">
    <property type="entry name" value="Dihydrodipicolinate Reductase, domain 2"/>
    <property type="match status" value="1"/>
</dbReference>
<dbReference type="GO" id="GO:0016726">
    <property type="term" value="F:oxidoreductase activity, acting on CH or CH2 groups, NAD or NADP as acceptor"/>
    <property type="evidence" value="ECO:0007669"/>
    <property type="project" value="UniProtKB-UniRule"/>
</dbReference>
<comment type="similarity">
    <text evidence="1 13">Belongs to the DapB family.</text>
</comment>
<dbReference type="UniPathway" id="UPA00034">
    <property type="reaction ID" value="UER00018"/>
</dbReference>
<dbReference type="GO" id="GO:0019877">
    <property type="term" value="P:diaminopimelate biosynthetic process"/>
    <property type="evidence" value="ECO:0007669"/>
    <property type="project" value="UniProtKB-UniRule"/>
</dbReference>
<keyword evidence="4 13" id="KW-0521">NADP</keyword>
<comment type="catalytic activity">
    <reaction evidence="11 13">
        <text>(S)-2,3,4,5-tetrahydrodipicolinate + NADP(+) + H2O = (2S,4S)-4-hydroxy-2,3,4,5-tetrahydrodipicolinate + NADPH + H(+)</text>
        <dbReference type="Rhea" id="RHEA:35331"/>
        <dbReference type="ChEBI" id="CHEBI:15377"/>
        <dbReference type="ChEBI" id="CHEBI:15378"/>
        <dbReference type="ChEBI" id="CHEBI:16845"/>
        <dbReference type="ChEBI" id="CHEBI:57783"/>
        <dbReference type="ChEBI" id="CHEBI:58349"/>
        <dbReference type="ChEBI" id="CHEBI:67139"/>
        <dbReference type="EC" id="1.17.1.8"/>
    </reaction>
</comment>
<feature type="active site" description="Proton donor" evidence="13">
    <location>
        <position position="160"/>
    </location>
</feature>
<gene>
    <name evidence="13" type="primary">dapB</name>
    <name evidence="16" type="ORF">1802</name>
</gene>
<dbReference type="PANTHER" id="PTHR20836:SF0">
    <property type="entry name" value="4-HYDROXY-TETRAHYDRODIPICOLINATE REDUCTASE 1, CHLOROPLASTIC-RELATED"/>
    <property type="match status" value="1"/>
</dbReference>
<keyword evidence="17" id="KW-1185">Reference proteome</keyword>
<comment type="subunit">
    <text evidence="13">Homotetramer.</text>
</comment>
<dbReference type="GO" id="GO:0009089">
    <property type="term" value="P:lysine biosynthetic process via diaminopimelate"/>
    <property type="evidence" value="ECO:0007669"/>
    <property type="project" value="UniProtKB-UniRule"/>
</dbReference>
<feature type="binding site" evidence="13">
    <location>
        <position position="157"/>
    </location>
    <ligand>
        <name>(S)-2,3,4,5-tetrahydrodipicolinate</name>
        <dbReference type="ChEBI" id="CHEBI:16845"/>
    </ligand>
</feature>
<dbReference type="GO" id="GO:0005829">
    <property type="term" value="C:cytosol"/>
    <property type="evidence" value="ECO:0007669"/>
    <property type="project" value="TreeGrafter"/>
</dbReference>
<evidence type="ECO:0000256" key="10">
    <source>
        <dbReference type="ARBA" id="ARBA00038983"/>
    </source>
</evidence>
<reference evidence="16 17" key="1">
    <citation type="submission" date="2015-03" db="EMBL/GenBank/DDBJ databases">
        <authorList>
            <person name="Murphy D."/>
        </authorList>
    </citation>
    <scope>NUCLEOTIDE SEQUENCE [LARGE SCALE GENOMIC DNA]</scope>
    <source>
        <strain evidence="16 17">OL-4</strain>
    </source>
</reference>
<dbReference type="OrthoDB" id="9790352at2"/>
<feature type="active site" description="Proton donor/acceptor" evidence="13">
    <location>
        <position position="156"/>
    </location>
</feature>
<feature type="domain" description="Dihydrodipicolinate reductase C-terminal" evidence="15">
    <location>
        <begin position="132"/>
        <end position="266"/>
    </location>
</feature>
<name>A0A0E4C8Z8_9FIRM</name>
<dbReference type="InterPro" id="IPR036291">
    <property type="entry name" value="NAD(P)-bd_dom_sf"/>
</dbReference>
<feature type="binding site" evidence="13">
    <location>
        <position position="37"/>
    </location>
    <ligand>
        <name>NAD(+)</name>
        <dbReference type="ChEBI" id="CHEBI:57540"/>
    </ligand>
</feature>
<dbReference type="HAMAP" id="MF_00102">
    <property type="entry name" value="DapB"/>
    <property type="match status" value="1"/>
</dbReference>
<evidence type="ECO:0000256" key="8">
    <source>
        <dbReference type="ARBA" id="ARBA00023154"/>
    </source>
</evidence>
<protein>
    <recommendedName>
        <fullName evidence="10 13">4-hydroxy-tetrahydrodipicolinate reductase</fullName>
        <shortName evidence="13">HTPA reductase</shortName>
        <ecNumber evidence="10 13">1.17.1.8</ecNumber>
    </recommendedName>
</protein>
<evidence type="ECO:0000256" key="7">
    <source>
        <dbReference type="ARBA" id="ARBA00023027"/>
    </source>
</evidence>
<evidence type="ECO:0000256" key="6">
    <source>
        <dbReference type="ARBA" id="ARBA00023002"/>
    </source>
</evidence>
<keyword evidence="3 13" id="KW-0028">Amino-acid biosynthesis</keyword>
<dbReference type="InterPro" id="IPR000846">
    <property type="entry name" value="DapB_N"/>
</dbReference>
<comment type="function">
    <text evidence="13">Catalyzes the conversion of 4-hydroxy-tetrahydrodipicolinate (HTPA) to tetrahydrodipicolinate.</text>
</comment>
<evidence type="ECO:0000259" key="14">
    <source>
        <dbReference type="Pfam" id="PF01113"/>
    </source>
</evidence>
<keyword evidence="8 13" id="KW-0457">Lysine biosynthesis</keyword>
<evidence type="ECO:0000256" key="11">
    <source>
        <dbReference type="ARBA" id="ARBA00049080"/>
    </source>
</evidence>
<comment type="caution">
    <text evidence="13">Lacks conserved residue(s) required for the propagation of feature annotation.</text>
</comment>
<dbReference type="PIRSF" id="PIRSF000161">
    <property type="entry name" value="DHPR"/>
    <property type="match status" value="1"/>
</dbReference>
<comment type="catalytic activity">
    <reaction evidence="12 13">
        <text>(S)-2,3,4,5-tetrahydrodipicolinate + NAD(+) + H2O = (2S,4S)-4-hydroxy-2,3,4,5-tetrahydrodipicolinate + NADH + H(+)</text>
        <dbReference type="Rhea" id="RHEA:35323"/>
        <dbReference type="ChEBI" id="CHEBI:15377"/>
        <dbReference type="ChEBI" id="CHEBI:15378"/>
        <dbReference type="ChEBI" id="CHEBI:16845"/>
        <dbReference type="ChEBI" id="CHEBI:57540"/>
        <dbReference type="ChEBI" id="CHEBI:57945"/>
        <dbReference type="ChEBI" id="CHEBI:67139"/>
        <dbReference type="EC" id="1.17.1.8"/>
    </reaction>
</comment>
<feature type="binding site" evidence="13">
    <location>
        <begin position="100"/>
        <end position="102"/>
    </location>
    <ligand>
        <name>NAD(+)</name>
        <dbReference type="ChEBI" id="CHEBI:57540"/>
    </ligand>
</feature>
<evidence type="ECO:0000256" key="9">
    <source>
        <dbReference type="ARBA" id="ARBA00037922"/>
    </source>
</evidence>
<dbReference type="EC" id="1.17.1.8" evidence="10 13"/>
<feature type="binding site" evidence="13">
    <location>
        <position position="41"/>
    </location>
    <ligand>
        <name>NADP(+)</name>
        <dbReference type="ChEBI" id="CHEBI:58349"/>
    </ligand>
</feature>
<dbReference type="Proteomes" id="UP000045545">
    <property type="component" value="Unassembled WGS sequence"/>
</dbReference>
<dbReference type="InterPro" id="IPR022664">
    <property type="entry name" value="DapB_N_CS"/>
</dbReference>
<evidence type="ECO:0000256" key="5">
    <source>
        <dbReference type="ARBA" id="ARBA00022915"/>
    </source>
</evidence>
<evidence type="ECO:0000256" key="1">
    <source>
        <dbReference type="ARBA" id="ARBA00006642"/>
    </source>
</evidence>
<dbReference type="Pfam" id="PF05173">
    <property type="entry name" value="DapB_C"/>
    <property type="match status" value="1"/>
</dbReference>
<dbReference type="NCBIfam" id="TIGR00036">
    <property type="entry name" value="dapB"/>
    <property type="match status" value="1"/>
</dbReference>
<evidence type="ECO:0000256" key="4">
    <source>
        <dbReference type="ARBA" id="ARBA00022857"/>
    </source>
</evidence>
<dbReference type="InterPro" id="IPR022663">
    <property type="entry name" value="DapB_C"/>
</dbReference>
<proteinExistence type="inferred from homology"/>
<keyword evidence="5 13" id="KW-0220">Diaminopimelate biosynthesis</keyword>
<dbReference type="GO" id="GO:0008839">
    <property type="term" value="F:4-hydroxy-tetrahydrodipicolinate reductase"/>
    <property type="evidence" value="ECO:0007669"/>
    <property type="project" value="UniProtKB-UniRule"/>
</dbReference>
<dbReference type="CDD" id="cd02274">
    <property type="entry name" value="DHDPR_N"/>
    <property type="match status" value="1"/>
</dbReference>
<dbReference type="GO" id="GO:0050661">
    <property type="term" value="F:NADP binding"/>
    <property type="evidence" value="ECO:0007669"/>
    <property type="project" value="UniProtKB-UniRule"/>
</dbReference>
<evidence type="ECO:0000313" key="16">
    <source>
        <dbReference type="EMBL" id="CFX75606.1"/>
    </source>
</evidence>
<dbReference type="PROSITE" id="PS01298">
    <property type="entry name" value="DAPB"/>
    <property type="match status" value="1"/>
</dbReference>
<dbReference type="EMBL" id="CGIH01000029">
    <property type="protein sequence ID" value="CFX75606.1"/>
    <property type="molecule type" value="Genomic_DNA"/>
</dbReference>
<dbReference type="SUPFAM" id="SSF51735">
    <property type="entry name" value="NAD(P)-binding Rossmann-fold domains"/>
    <property type="match status" value="1"/>
</dbReference>
<evidence type="ECO:0000259" key="15">
    <source>
        <dbReference type="Pfam" id="PF05173"/>
    </source>
</evidence>
<sequence>MSEKIKVIVSGALGKMGMETARAVHNDPELELVGLVDIRARGEVFGDIAGNKEISLTIHNDLDKMIEMTRPDVMVDFTNPQAVYNNTRTALKQKITSIVGTTGLNEVELRQLEKLALDKQVGVAVIPNFALGAVLMMKLAQEAAQYFPDVEIIELHHDQKLDAPSGTAIKTAEMITANRQPIPARNSREFEKISGARGGEINGIRVHSVRLPGLIAHQEVIFGGVGQSLRIRHDSFDRVGFMPGVIMSIKKMITTTGLVYGLENLL</sequence>
<evidence type="ECO:0000256" key="3">
    <source>
        <dbReference type="ARBA" id="ARBA00022605"/>
    </source>
</evidence>
<dbReference type="FunFam" id="3.30.360.10:FF:000009">
    <property type="entry name" value="4-hydroxy-tetrahydrodipicolinate reductase"/>
    <property type="match status" value="1"/>
</dbReference>
<feature type="domain" description="Dihydrodipicolinate reductase N-terminal" evidence="14">
    <location>
        <begin position="5"/>
        <end position="129"/>
    </location>
</feature>
<evidence type="ECO:0000256" key="12">
    <source>
        <dbReference type="ARBA" id="ARBA00049396"/>
    </source>
</evidence>
<comment type="caution">
    <text evidence="13">Was originally thought to be a dihydrodipicolinate reductase (DHDPR), catalyzing the conversion of dihydrodipicolinate to tetrahydrodipicolinate. However, it was shown in E.coli that the substrate of the enzymatic reaction is not dihydrodipicolinate (DHDP) but in fact (2S,4S)-4-hydroxy-2,3,4,5-tetrahydrodipicolinic acid (HTPA), the product released by the DapA-catalyzed reaction.</text>
</comment>